<feature type="transmembrane region" description="Helical" evidence="5">
    <location>
        <begin position="28"/>
        <end position="45"/>
    </location>
</feature>
<feature type="transmembrane region" description="Helical" evidence="5">
    <location>
        <begin position="124"/>
        <end position="148"/>
    </location>
</feature>
<gene>
    <name evidence="7" type="ORF">R6G74_09295</name>
    <name evidence="8" type="ORF">R6P33_08020</name>
</gene>
<comment type="caution">
    <text evidence="7">The sequence shown here is derived from an EMBL/GenBank/DDBJ whole genome shotgun (WGS) entry which is preliminary data.</text>
</comment>
<feature type="transmembrane region" description="Helical" evidence="5">
    <location>
        <begin position="396"/>
        <end position="417"/>
    </location>
</feature>
<dbReference type="AlphaFoldDB" id="A0AAW9HMH0"/>
<reference evidence="7 9" key="1">
    <citation type="submission" date="2023-10" db="EMBL/GenBank/DDBJ databases">
        <title>Whole Genome based description of the genera Actinobaculum and Actinotignum reveals a complex phylogenetic relationship within the species included in the genus Actinotignum.</title>
        <authorList>
            <person name="Jensen C.S."/>
            <person name="Dargis R."/>
            <person name="Kemp M."/>
            <person name="Christensen J.J."/>
        </authorList>
    </citation>
    <scope>NUCLEOTIDE SEQUENCE</scope>
    <source>
        <strain evidence="8 9">SLA_B089</strain>
        <strain evidence="7">SLA_B245</strain>
    </source>
</reference>
<dbReference type="InterPro" id="IPR020846">
    <property type="entry name" value="MFS_dom"/>
</dbReference>
<feature type="transmembrane region" description="Helical" evidence="5">
    <location>
        <begin position="329"/>
        <end position="347"/>
    </location>
</feature>
<dbReference type="GO" id="GO:0005886">
    <property type="term" value="C:plasma membrane"/>
    <property type="evidence" value="ECO:0007669"/>
    <property type="project" value="UniProtKB-SubCell"/>
</dbReference>
<dbReference type="GO" id="GO:0035435">
    <property type="term" value="P:phosphate ion transmembrane transport"/>
    <property type="evidence" value="ECO:0007669"/>
    <property type="project" value="TreeGrafter"/>
</dbReference>
<dbReference type="EMBL" id="JAWNFY010000024">
    <property type="protein sequence ID" value="MDY5146958.1"/>
    <property type="molecule type" value="Genomic_DNA"/>
</dbReference>
<dbReference type="InterPro" id="IPR051337">
    <property type="entry name" value="OPA_Antiporter"/>
</dbReference>
<keyword evidence="4 5" id="KW-0472">Membrane</keyword>
<dbReference type="PROSITE" id="PS50850">
    <property type="entry name" value="MFS"/>
    <property type="match status" value="1"/>
</dbReference>
<feature type="transmembrane region" description="Helical" evidence="5">
    <location>
        <begin position="259"/>
        <end position="277"/>
    </location>
</feature>
<dbReference type="Proteomes" id="UP001288320">
    <property type="component" value="Unassembled WGS sequence"/>
</dbReference>
<evidence type="ECO:0000256" key="1">
    <source>
        <dbReference type="ARBA" id="ARBA00004651"/>
    </source>
</evidence>
<evidence type="ECO:0000256" key="3">
    <source>
        <dbReference type="ARBA" id="ARBA00022989"/>
    </source>
</evidence>
<accession>A0AAW9HMH0</accession>
<dbReference type="PANTHER" id="PTHR43826:SF6">
    <property type="entry name" value="GLYCEROL-3-PHOSPHATE TRANSPORTER"/>
    <property type="match status" value="1"/>
</dbReference>
<evidence type="ECO:0000313" key="8">
    <source>
        <dbReference type="EMBL" id="MDY5146958.1"/>
    </source>
</evidence>
<dbReference type="CDD" id="cd17345">
    <property type="entry name" value="MFS_GlpT"/>
    <property type="match status" value="1"/>
</dbReference>
<evidence type="ECO:0000256" key="2">
    <source>
        <dbReference type="ARBA" id="ARBA00022692"/>
    </source>
</evidence>
<feature type="transmembrane region" description="Helical" evidence="5">
    <location>
        <begin position="297"/>
        <end position="317"/>
    </location>
</feature>
<proteinExistence type="predicted"/>
<dbReference type="RefSeq" id="WP_087070210.1">
    <property type="nucleotide sequence ID" value="NZ_CAUPFC010000028.1"/>
</dbReference>
<feature type="domain" description="Major facilitator superfamily (MFS) profile" evidence="6">
    <location>
        <begin position="26"/>
        <end position="445"/>
    </location>
</feature>
<dbReference type="SUPFAM" id="SSF103473">
    <property type="entry name" value="MFS general substrate transporter"/>
    <property type="match status" value="1"/>
</dbReference>
<dbReference type="Proteomes" id="UP001284901">
    <property type="component" value="Unassembled WGS sequence"/>
</dbReference>
<dbReference type="Gene3D" id="1.20.1250.20">
    <property type="entry name" value="MFS general substrate transporter like domains"/>
    <property type="match status" value="2"/>
</dbReference>
<feature type="transmembrane region" description="Helical" evidence="5">
    <location>
        <begin position="96"/>
        <end position="118"/>
    </location>
</feature>
<dbReference type="PANTHER" id="PTHR43826">
    <property type="entry name" value="GLUCOSE-6-PHOSPHATE EXCHANGER SLC37A4"/>
    <property type="match status" value="1"/>
</dbReference>
<evidence type="ECO:0000313" key="9">
    <source>
        <dbReference type="Proteomes" id="UP001284901"/>
    </source>
</evidence>
<dbReference type="InterPro" id="IPR011701">
    <property type="entry name" value="MFS"/>
</dbReference>
<keyword evidence="2 5" id="KW-0812">Transmembrane</keyword>
<sequence length="459" mass="49779">MFKWLAAPGPKPRLSAEQIARKFPRLRFQVFMGIFLGYAGFYLIRNNISTVAPLLLEENGTIDKPAIGIIGNAVLISYGLSKFFSAMVADRSNARYFLPLGLALSAVMNLIVAFVPWVSASVGIFATVMFLNGWFQGMGYPPCGRIVVQWFSTSERGWKGSLWNTSHNVGAGALPFLVGLGLAYTGEDWRAAYWLPAVVALIVALLAFILIRDNPPSEGLPTVDEWRNDPSKVADVTAEAGEKISTKDLVFKYVLRNRIIVLLAIANVFVYALRYGVLHWITTYLSEIHNMSISSGLAGFAAFELAGFLGTILCGWVSDRVFHGNRSKAIGLFTLGAGLSIAAYWLAPVGTPFGVMVLFVALIGGFIYGPVGLIGLQALDLSPRNIASTAAGFTGLFGYLLGATLASTGVGFLVKYAGWDVTFITFLVFTVLILAIFTVICREENRLAEQRKIAALEGE</sequence>
<feature type="transmembrane region" description="Helical" evidence="5">
    <location>
        <begin position="192"/>
        <end position="211"/>
    </location>
</feature>
<dbReference type="InterPro" id="IPR036259">
    <property type="entry name" value="MFS_trans_sf"/>
</dbReference>
<dbReference type="GO" id="GO:0061513">
    <property type="term" value="F:glucose 6-phosphate:phosphate antiporter activity"/>
    <property type="evidence" value="ECO:0007669"/>
    <property type="project" value="TreeGrafter"/>
</dbReference>
<comment type="subcellular location">
    <subcellularLocation>
        <location evidence="1">Cell membrane</location>
        <topology evidence="1">Multi-pass membrane protein</topology>
    </subcellularLocation>
</comment>
<feature type="transmembrane region" description="Helical" evidence="5">
    <location>
        <begin position="169"/>
        <end position="186"/>
    </location>
</feature>
<dbReference type="InterPro" id="IPR000849">
    <property type="entry name" value="Sugar_P_transporter"/>
</dbReference>
<evidence type="ECO:0000259" key="6">
    <source>
        <dbReference type="PROSITE" id="PS50850"/>
    </source>
</evidence>
<protein>
    <submittedName>
        <fullName evidence="7">MFS transporter</fullName>
    </submittedName>
</protein>
<evidence type="ECO:0000256" key="5">
    <source>
        <dbReference type="SAM" id="Phobius"/>
    </source>
</evidence>
<name>A0AAW9HMH0_9ACTO</name>
<evidence type="ECO:0000256" key="4">
    <source>
        <dbReference type="ARBA" id="ARBA00023136"/>
    </source>
</evidence>
<organism evidence="7 10">
    <name type="scientific">Actinotignum timonense</name>
    <dbReference type="NCBI Taxonomy" id="1870995"/>
    <lineage>
        <taxon>Bacteria</taxon>
        <taxon>Bacillati</taxon>
        <taxon>Actinomycetota</taxon>
        <taxon>Actinomycetes</taxon>
        <taxon>Actinomycetales</taxon>
        <taxon>Actinomycetaceae</taxon>
        <taxon>Actinotignum</taxon>
    </lineage>
</organism>
<keyword evidence="3 5" id="KW-1133">Transmembrane helix</keyword>
<dbReference type="PIRSF" id="PIRSF002808">
    <property type="entry name" value="Hexose_phosphate_transp"/>
    <property type="match status" value="1"/>
</dbReference>
<evidence type="ECO:0000313" key="10">
    <source>
        <dbReference type="Proteomes" id="UP001288320"/>
    </source>
</evidence>
<feature type="transmembrane region" description="Helical" evidence="5">
    <location>
        <begin position="423"/>
        <end position="441"/>
    </location>
</feature>
<evidence type="ECO:0000313" key="7">
    <source>
        <dbReference type="EMBL" id="MDY5141500.1"/>
    </source>
</evidence>
<feature type="transmembrane region" description="Helical" evidence="5">
    <location>
        <begin position="65"/>
        <end position="84"/>
    </location>
</feature>
<dbReference type="Pfam" id="PF07690">
    <property type="entry name" value="MFS_1"/>
    <property type="match status" value="1"/>
</dbReference>
<keyword evidence="9" id="KW-1185">Reference proteome</keyword>
<feature type="transmembrane region" description="Helical" evidence="5">
    <location>
        <begin position="353"/>
        <end position="376"/>
    </location>
</feature>
<dbReference type="EMBL" id="JAWNFV010000030">
    <property type="protein sequence ID" value="MDY5141500.1"/>
    <property type="molecule type" value="Genomic_DNA"/>
</dbReference>
<dbReference type="GeneID" id="92813194"/>